<sequence>MRPSTPGGKDRGKSTTAVSRTRFPQKVFRESTYAVGTLKTKTIREAIKEEPNVTAMERSTIRLLICWKKAVGVVVKNSDPMIKNIKAIRTKEKT</sequence>
<proteinExistence type="predicted"/>
<comment type="caution">
    <text evidence="2">The sequence shown here is derived from an EMBL/GenBank/DDBJ whole genome shotgun (WGS) entry which is preliminary data.</text>
</comment>
<evidence type="ECO:0000256" key="1">
    <source>
        <dbReference type="SAM" id="MobiDB-lite"/>
    </source>
</evidence>
<protein>
    <submittedName>
        <fullName evidence="2">Uncharacterized protein</fullName>
    </submittedName>
</protein>
<reference evidence="3" key="1">
    <citation type="journal article" date="2015" name="Genome Announc.">
        <title>Draft Genome Sequence of an Anaerobic Ammonium-Oxidizing Bacterium, "Candidatus Brocadia sinica".</title>
        <authorList>
            <person name="Oshiki M."/>
            <person name="Shinyako-Hata K."/>
            <person name="Satoh H."/>
            <person name="Okabe S."/>
        </authorList>
    </citation>
    <scope>NUCLEOTIDE SEQUENCE [LARGE SCALE GENOMIC DNA]</scope>
    <source>
        <strain evidence="3">JPN1</strain>
    </source>
</reference>
<evidence type="ECO:0000313" key="3">
    <source>
        <dbReference type="Proteomes" id="UP000032309"/>
    </source>
</evidence>
<dbReference type="EMBL" id="BAFN01000001">
    <property type="protein sequence ID" value="GAN31971.1"/>
    <property type="molecule type" value="Genomic_DNA"/>
</dbReference>
<evidence type="ECO:0000313" key="2">
    <source>
        <dbReference type="EMBL" id="GAN31971.1"/>
    </source>
</evidence>
<feature type="region of interest" description="Disordered" evidence="1">
    <location>
        <begin position="1"/>
        <end position="21"/>
    </location>
</feature>
<accession>A0ABQ0JTB4</accession>
<organism evidence="2 3">
    <name type="scientific">Candidatus Brocadia sinica JPN1</name>
    <dbReference type="NCBI Taxonomy" id="1197129"/>
    <lineage>
        <taxon>Bacteria</taxon>
        <taxon>Pseudomonadati</taxon>
        <taxon>Planctomycetota</taxon>
        <taxon>Candidatus Brocadiia</taxon>
        <taxon>Candidatus Brocadiales</taxon>
        <taxon>Candidatus Brocadiaceae</taxon>
        <taxon>Candidatus Brocadia</taxon>
    </lineage>
</organism>
<name>A0ABQ0JTB4_9BACT</name>
<keyword evidence="3" id="KW-1185">Reference proteome</keyword>
<dbReference type="Proteomes" id="UP000032309">
    <property type="component" value="Unassembled WGS sequence"/>
</dbReference>
<gene>
    <name evidence="2" type="ORF">BROSI_A0475</name>
</gene>